<sequence length="32" mass="3684">MKRVHIQHGDIESSPDPTTVKRIQHCSQGNKR</sequence>
<dbReference type="EMBL" id="GBRH01229279">
    <property type="protein sequence ID" value="JAD68616.1"/>
    <property type="molecule type" value="Transcribed_RNA"/>
</dbReference>
<evidence type="ECO:0000313" key="2">
    <source>
        <dbReference type="EMBL" id="JAD68616.1"/>
    </source>
</evidence>
<accession>A0A0A9BZB3</accession>
<protein>
    <submittedName>
        <fullName evidence="2">Uncharacterized protein</fullName>
    </submittedName>
</protein>
<proteinExistence type="predicted"/>
<reference evidence="2" key="2">
    <citation type="journal article" date="2015" name="Data Brief">
        <title>Shoot transcriptome of the giant reed, Arundo donax.</title>
        <authorList>
            <person name="Barrero R.A."/>
            <person name="Guerrero F.D."/>
            <person name="Moolhuijzen P."/>
            <person name="Goolsby J.A."/>
            <person name="Tidwell J."/>
            <person name="Bellgard S.E."/>
            <person name="Bellgard M.I."/>
        </authorList>
    </citation>
    <scope>NUCLEOTIDE SEQUENCE</scope>
    <source>
        <tissue evidence="2">Shoot tissue taken approximately 20 cm above the soil surface</tissue>
    </source>
</reference>
<name>A0A0A9BZB3_ARUDO</name>
<evidence type="ECO:0000256" key="1">
    <source>
        <dbReference type="SAM" id="MobiDB-lite"/>
    </source>
</evidence>
<feature type="region of interest" description="Disordered" evidence="1">
    <location>
        <begin position="1"/>
        <end position="32"/>
    </location>
</feature>
<dbReference type="AlphaFoldDB" id="A0A0A9BZB3"/>
<reference evidence="2" key="1">
    <citation type="submission" date="2014-09" db="EMBL/GenBank/DDBJ databases">
        <authorList>
            <person name="Magalhaes I.L.F."/>
            <person name="Oliveira U."/>
            <person name="Santos F.R."/>
            <person name="Vidigal T.H.D.A."/>
            <person name="Brescovit A.D."/>
            <person name="Santos A.J."/>
        </authorList>
    </citation>
    <scope>NUCLEOTIDE SEQUENCE</scope>
    <source>
        <tissue evidence="2">Shoot tissue taken approximately 20 cm above the soil surface</tissue>
    </source>
</reference>
<organism evidence="2">
    <name type="scientific">Arundo donax</name>
    <name type="common">Giant reed</name>
    <name type="synonym">Donax arundinaceus</name>
    <dbReference type="NCBI Taxonomy" id="35708"/>
    <lineage>
        <taxon>Eukaryota</taxon>
        <taxon>Viridiplantae</taxon>
        <taxon>Streptophyta</taxon>
        <taxon>Embryophyta</taxon>
        <taxon>Tracheophyta</taxon>
        <taxon>Spermatophyta</taxon>
        <taxon>Magnoliopsida</taxon>
        <taxon>Liliopsida</taxon>
        <taxon>Poales</taxon>
        <taxon>Poaceae</taxon>
        <taxon>PACMAD clade</taxon>
        <taxon>Arundinoideae</taxon>
        <taxon>Arundineae</taxon>
        <taxon>Arundo</taxon>
    </lineage>
</organism>